<dbReference type="Gene3D" id="2.40.30.10">
    <property type="entry name" value="Translation factors"/>
    <property type="match status" value="1"/>
</dbReference>
<keyword evidence="1" id="KW-0285">Flavoprotein</keyword>
<dbReference type="Gene3D" id="3.40.50.360">
    <property type="match status" value="1"/>
</dbReference>
<reference evidence="2 3" key="1">
    <citation type="journal article" date="2020" name="Mol. Biol. Evol.">
        <title>Distinct Expression and Methylation Patterns for Genes with Different Fates following a Single Whole-Genome Duplication in Flowering Plants.</title>
        <authorList>
            <person name="Shi T."/>
            <person name="Rahmani R.S."/>
            <person name="Gugger P.F."/>
            <person name="Wang M."/>
            <person name="Li H."/>
            <person name="Zhang Y."/>
            <person name="Li Z."/>
            <person name="Wang Q."/>
            <person name="Van de Peer Y."/>
            <person name="Marchal K."/>
            <person name="Chen J."/>
        </authorList>
    </citation>
    <scope>NUCLEOTIDE SEQUENCE [LARGE SCALE GENOMIC DNA]</scope>
    <source>
        <tissue evidence="2">Leaf</tissue>
    </source>
</reference>
<evidence type="ECO:0000256" key="1">
    <source>
        <dbReference type="ARBA" id="ARBA00022630"/>
    </source>
</evidence>
<keyword evidence="3" id="KW-1185">Reference proteome</keyword>
<evidence type="ECO:0000313" key="2">
    <source>
        <dbReference type="EMBL" id="DAD48785.1"/>
    </source>
</evidence>
<organism evidence="2 3">
    <name type="scientific">Nelumbo nucifera</name>
    <name type="common">Sacred lotus</name>
    <dbReference type="NCBI Taxonomy" id="4432"/>
    <lineage>
        <taxon>Eukaryota</taxon>
        <taxon>Viridiplantae</taxon>
        <taxon>Streptophyta</taxon>
        <taxon>Embryophyta</taxon>
        <taxon>Tracheophyta</taxon>
        <taxon>Spermatophyta</taxon>
        <taxon>Magnoliopsida</taxon>
        <taxon>Proteales</taxon>
        <taxon>Nelumbonaceae</taxon>
        <taxon>Nelumbo</taxon>
    </lineage>
</organism>
<dbReference type="AlphaFoldDB" id="A0A822ZZJ8"/>
<proteinExistence type="predicted"/>
<accession>A0A822ZZJ8</accession>
<sequence length="133" mass="15034">MFTFSKRGGKRLVPVGLGDDDQCIEDDFAAWRELVWPELDQLPRDEDDTSVSTPYTAAVPEFRVIFYDPADVPVKGNNWSNANGHAVYDIQHPCMFDVVVRKELHTPESDRSCIRLEFDILGTHSSGMAILFS</sequence>
<dbReference type="Proteomes" id="UP000607653">
    <property type="component" value="Unassembled WGS sequence"/>
</dbReference>
<dbReference type="PANTHER" id="PTHR19384:SF17">
    <property type="entry name" value="NADPH--CYTOCHROME P450 REDUCTASE"/>
    <property type="match status" value="1"/>
</dbReference>
<protein>
    <submittedName>
        <fullName evidence="2">Uncharacterized protein</fullName>
    </submittedName>
</protein>
<dbReference type="InterPro" id="IPR017938">
    <property type="entry name" value="Riboflavin_synthase-like_b-brl"/>
</dbReference>
<dbReference type="SUPFAM" id="SSF52218">
    <property type="entry name" value="Flavoproteins"/>
    <property type="match status" value="1"/>
</dbReference>
<gene>
    <name evidence="2" type="ORF">HUJ06_018722</name>
</gene>
<dbReference type="PANTHER" id="PTHR19384">
    <property type="entry name" value="NITRIC OXIDE SYNTHASE-RELATED"/>
    <property type="match status" value="1"/>
</dbReference>
<dbReference type="EMBL" id="DUZY01000008">
    <property type="protein sequence ID" value="DAD48785.1"/>
    <property type="molecule type" value="Genomic_DNA"/>
</dbReference>
<evidence type="ECO:0000313" key="3">
    <source>
        <dbReference type="Proteomes" id="UP000607653"/>
    </source>
</evidence>
<name>A0A822ZZJ8_NELNU</name>
<dbReference type="InterPro" id="IPR029039">
    <property type="entry name" value="Flavoprotein-like_sf"/>
</dbReference>
<comment type="caution">
    <text evidence="2">The sequence shown here is derived from an EMBL/GenBank/DDBJ whole genome shotgun (WGS) entry which is preliminary data.</text>
</comment>
<dbReference type="SUPFAM" id="SSF63380">
    <property type="entry name" value="Riboflavin synthase domain-like"/>
    <property type="match status" value="1"/>
</dbReference>